<feature type="compositionally biased region" description="Polar residues" evidence="1">
    <location>
        <begin position="480"/>
        <end position="497"/>
    </location>
</feature>
<feature type="region of interest" description="Disordered" evidence="1">
    <location>
        <begin position="471"/>
        <end position="519"/>
    </location>
</feature>
<gene>
    <name evidence="3" type="ORF">FANTH_14775</name>
</gene>
<dbReference type="Proteomes" id="UP000573603">
    <property type="component" value="Unassembled WGS sequence"/>
</dbReference>
<keyword evidence="4" id="KW-1185">Reference proteome</keyword>
<evidence type="ECO:0000313" key="3">
    <source>
        <dbReference type="EMBL" id="KAF5227425.1"/>
    </source>
</evidence>
<reference evidence="3 4" key="1">
    <citation type="journal article" date="2020" name="BMC Genomics">
        <title>Correction to: Identification and distribution of gene clusters required for synthesis of sphingolipid metabolism inhibitors in diverse species of the filamentous fungus Fusarium.</title>
        <authorList>
            <person name="Kim H.S."/>
            <person name="Lohmar J.M."/>
            <person name="Busman M."/>
            <person name="Brown D.W."/>
            <person name="Naumann T.A."/>
            <person name="Divon H.H."/>
            <person name="Lysoe E."/>
            <person name="Uhlig S."/>
            <person name="Proctor R.H."/>
        </authorList>
    </citation>
    <scope>NUCLEOTIDE SEQUENCE [LARGE SCALE GENOMIC DNA]</scope>
    <source>
        <strain evidence="3 4">NRRL 25214</strain>
    </source>
</reference>
<sequence length="726" mass="82005">MIYSKRSIAGQHHEAMLLLPEGPTKASLGDLQFTSLEIVPVGLQATQEAVFEQPALEAPSAPSLSPQRSYPMHLAGFTHPTAHPVLRRLSKDDKSTISNLTKAGISSKEIRTYIRQHSNSIATQKDISNSIAEARRSSRFGQNTMHALINQLDQEGFWNHCTYKTNRYGMPLLDIIGVDACQRSFCIAFAFLSGEEEQDYQWALERLKSLYERVQQLEQRYLPAYANEIGYLHATWLNPHKEKLVKAWVDQHLHFGTVVTSRVEDLFEAWGAISRAVTNQVHQLQSNQAQQQLRQPIELRIALYSAVQGWVSFEALRKVEEQRKRLLDKKPPLPRCTGIFMRTLGLPCAYLLQTLQEQGQVLLLEHFHKHWHLKRPGQQQLLLEPRTRIDARATISNLPQSSTKRLPSSFEAAATIGKARAKAPPKCSKCHEVGHQMNSKACPLRHQELLEKLAAEAKELAETEVSAMTAAPAVLADQPETMTGTLQDSPSGASQRPGSPVHEQPPSLGWPSPSPPRYDSPQEIYERYVAARSAWYAVQPAGSIKTNQQYRRAMGLPLRYDKQSYEWCLDYKQMSKRCITSTGSREWTKEEMMAYLDWSKAEDERIEAQVAEEMGDNPLANRRRGLDFVNIIMSPKANHKTSDKTKRKTNHTTSLKPGHKTSDKTRSMAKGKTSSKTGGKISRKISQQKDYLHVANVIYKAIEEVQGPVRYDIEVAHKKIKQPGEG</sequence>
<accession>A0A8H4YG39</accession>
<dbReference type="EMBL" id="JABEVY010000810">
    <property type="protein sequence ID" value="KAF5227425.1"/>
    <property type="molecule type" value="Genomic_DNA"/>
</dbReference>
<dbReference type="Pfam" id="PF10551">
    <property type="entry name" value="MULE"/>
    <property type="match status" value="1"/>
</dbReference>
<feature type="region of interest" description="Disordered" evidence="1">
    <location>
        <begin position="636"/>
        <end position="684"/>
    </location>
</feature>
<comment type="caution">
    <text evidence="3">The sequence shown here is derived from an EMBL/GenBank/DDBJ whole genome shotgun (WGS) entry which is preliminary data.</text>
</comment>
<dbReference type="InterPro" id="IPR052579">
    <property type="entry name" value="Zinc_finger_SWIM"/>
</dbReference>
<dbReference type="PANTHER" id="PTHR31569">
    <property type="entry name" value="SWIM-TYPE DOMAIN-CONTAINING PROTEIN"/>
    <property type="match status" value="1"/>
</dbReference>
<evidence type="ECO:0000256" key="1">
    <source>
        <dbReference type="SAM" id="MobiDB-lite"/>
    </source>
</evidence>
<feature type="domain" description="MULE transposase" evidence="2">
    <location>
        <begin position="162"/>
        <end position="218"/>
    </location>
</feature>
<organism evidence="3 4">
    <name type="scientific">Fusarium anthophilum</name>
    <dbReference type="NCBI Taxonomy" id="48485"/>
    <lineage>
        <taxon>Eukaryota</taxon>
        <taxon>Fungi</taxon>
        <taxon>Dikarya</taxon>
        <taxon>Ascomycota</taxon>
        <taxon>Pezizomycotina</taxon>
        <taxon>Sordariomycetes</taxon>
        <taxon>Hypocreomycetidae</taxon>
        <taxon>Hypocreales</taxon>
        <taxon>Nectriaceae</taxon>
        <taxon>Fusarium</taxon>
        <taxon>Fusarium fujikuroi species complex</taxon>
    </lineage>
</organism>
<evidence type="ECO:0000259" key="2">
    <source>
        <dbReference type="Pfam" id="PF10551"/>
    </source>
</evidence>
<name>A0A8H4YG39_9HYPO</name>
<evidence type="ECO:0000313" key="4">
    <source>
        <dbReference type="Proteomes" id="UP000573603"/>
    </source>
</evidence>
<dbReference type="PANTHER" id="PTHR31569:SF4">
    <property type="entry name" value="SWIM-TYPE DOMAIN-CONTAINING PROTEIN"/>
    <property type="match status" value="1"/>
</dbReference>
<dbReference type="InterPro" id="IPR018289">
    <property type="entry name" value="MULE_transposase_dom"/>
</dbReference>
<feature type="compositionally biased region" description="Low complexity" evidence="1">
    <location>
        <begin position="670"/>
        <end position="680"/>
    </location>
</feature>
<proteinExistence type="predicted"/>
<dbReference type="AlphaFoldDB" id="A0A8H4YG39"/>
<protein>
    <recommendedName>
        <fullName evidence="2">MULE transposase domain-containing protein</fullName>
    </recommendedName>
</protein>